<evidence type="ECO:0000313" key="2">
    <source>
        <dbReference type="EMBL" id="KAF0389329.1"/>
    </source>
</evidence>
<dbReference type="AlphaFoldDB" id="A0A8H3X109"/>
<evidence type="ECO:0000313" key="3">
    <source>
        <dbReference type="Proteomes" id="UP000439903"/>
    </source>
</evidence>
<reference evidence="2 3" key="1">
    <citation type="journal article" date="2019" name="Environ. Microbiol.">
        <title>At the nexus of three kingdoms: the genome of the mycorrhizal fungus Gigaspora margarita provides insights into plant, endobacterial and fungal interactions.</title>
        <authorList>
            <person name="Venice F."/>
            <person name="Ghignone S."/>
            <person name="Salvioli di Fossalunga A."/>
            <person name="Amselem J."/>
            <person name="Novero M."/>
            <person name="Xianan X."/>
            <person name="Sedzielewska Toro K."/>
            <person name="Morin E."/>
            <person name="Lipzen A."/>
            <person name="Grigoriev I.V."/>
            <person name="Henrissat B."/>
            <person name="Martin F.M."/>
            <person name="Bonfante P."/>
        </authorList>
    </citation>
    <scope>NUCLEOTIDE SEQUENCE [LARGE SCALE GENOMIC DNA]</scope>
    <source>
        <strain evidence="2 3">BEG34</strain>
    </source>
</reference>
<proteinExistence type="predicted"/>
<organism evidence="2 3">
    <name type="scientific">Gigaspora margarita</name>
    <dbReference type="NCBI Taxonomy" id="4874"/>
    <lineage>
        <taxon>Eukaryota</taxon>
        <taxon>Fungi</taxon>
        <taxon>Fungi incertae sedis</taxon>
        <taxon>Mucoromycota</taxon>
        <taxon>Glomeromycotina</taxon>
        <taxon>Glomeromycetes</taxon>
        <taxon>Diversisporales</taxon>
        <taxon>Gigasporaceae</taxon>
        <taxon>Gigaspora</taxon>
    </lineage>
</organism>
<dbReference type="OrthoDB" id="2440842at2759"/>
<dbReference type="Proteomes" id="UP000439903">
    <property type="component" value="Unassembled WGS sequence"/>
</dbReference>
<protein>
    <submittedName>
        <fullName evidence="2">Uncharacterized protein</fullName>
    </submittedName>
</protein>
<comment type="caution">
    <text evidence="2">The sequence shown here is derived from an EMBL/GenBank/DDBJ whole genome shotgun (WGS) entry which is preliminary data.</text>
</comment>
<dbReference type="EMBL" id="WTPW01002255">
    <property type="protein sequence ID" value="KAF0389329.1"/>
    <property type="molecule type" value="Genomic_DNA"/>
</dbReference>
<accession>A0A8H3X109</accession>
<evidence type="ECO:0000256" key="1">
    <source>
        <dbReference type="SAM" id="MobiDB-lite"/>
    </source>
</evidence>
<gene>
    <name evidence="2" type="ORF">F8M41_010925</name>
</gene>
<feature type="compositionally biased region" description="Acidic residues" evidence="1">
    <location>
        <begin position="275"/>
        <end position="284"/>
    </location>
</feature>
<keyword evidence="3" id="KW-1185">Reference proteome</keyword>
<feature type="region of interest" description="Disordered" evidence="1">
    <location>
        <begin position="265"/>
        <end position="284"/>
    </location>
</feature>
<name>A0A8H3X109_GIGMA</name>
<sequence>MAYSIATKFSINFVAKHWLLEKYQDEDLGIQPLINLSTRPGSCIWQFTVVPTTIIRSNESANLFSVSCIVSNVAYSSLYTAAKNAMQKKKAYAETIGIACKAINITIEKEDLQVLKFLKGYIFQNKHSLVENMTIVCSSSSRTNILEERSEPNIIFEKPQVKVTNPIKKVRRGRLPKVARYQSSLENQTSKVQGKRPKLIRGPGTNTCGNCGGKDHNRRWHTKHENKACDSTITCEFCGGSGYSKELHKNDSAKINELEHSINDENEWIDSSSSESEEVEMDIK</sequence>